<gene>
    <name evidence="3" type="ORF">GGX14DRAFT_610907</name>
</gene>
<evidence type="ECO:0000313" key="4">
    <source>
        <dbReference type="Proteomes" id="UP001219525"/>
    </source>
</evidence>
<evidence type="ECO:0000256" key="1">
    <source>
        <dbReference type="SAM" id="Phobius"/>
    </source>
</evidence>
<keyword evidence="1" id="KW-0812">Transmembrane</keyword>
<sequence length="322" mass="35584">MDELANAHLYAPRYPDASCTKLPNSVESSPHRCVDFLKADADAALLFYDYFLTLDWELARYWCRAITWPTVLFFANRYGTLLGNIPIVILNFWTAPASPNKILMYCILFELHAIGFPWLIRCSFCAPTYALYERNKRVLAFMLAFSAGVIGISVWATLYYFDHNPAADKGSVLPLDIGCAYAVSGSKGLIIAWSTMGMFDCMIFLLTLYKTLGRRRPTGLDLLPVLMRDGGTVACTLVVSNICNILSYALGTPDTRGLFNTATNVISSLMISRLMLNIRDPALAPNDHSGSQGGSTCEWGVGVFSTHLEEMPPRPSTAAGWV</sequence>
<keyword evidence="4" id="KW-1185">Reference proteome</keyword>
<keyword evidence="1" id="KW-1133">Transmembrane helix</keyword>
<feature type="domain" description="DUF6533" evidence="2">
    <location>
        <begin position="43"/>
        <end position="82"/>
    </location>
</feature>
<evidence type="ECO:0000313" key="3">
    <source>
        <dbReference type="EMBL" id="KAJ7214446.1"/>
    </source>
</evidence>
<reference evidence="3" key="1">
    <citation type="submission" date="2023-03" db="EMBL/GenBank/DDBJ databases">
        <title>Massive genome expansion in bonnet fungi (Mycena s.s.) driven by repeated elements and novel gene families across ecological guilds.</title>
        <authorList>
            <consortium name="Lawrence Berkeley National Laboratory"/>
            <person name="Harder C.B."/>
            <person name="Miyauchi S."/>
            <person name="Viragh M."/>
            <person name="Kuo A."/>
            <person name="Thoen E."/>
            <person name="Andreopoulos B."/>
            <person name="Lu D."/>
            <person name="Skrede I."/>
            <person name="Drula E."/>
            <person name="Henrissat B."/>
            <person name="Morin E."/>
            <person name="Kohler A."/>
            <person name="Barry K."/>
            <person name="LaButti K."/>
            <person name="Morin E."/>
            <person name="Salamov A."/>
            <person name="Lipzen A."/>
            <person name="Mereny Z."/>
            <person name="Hegedus B."/>
            <person name="Baldrian P."/>
            <person name="Stursova M."/>
            <person name="Weitz H."/>
            <person name="Taylor A."/>
            <person name="Grigoriev I.V."/>
            <person name="Nagy L.G."/>
            <person name="Martin F."/>
            <person name="Kauserud H."/>
        </authorList>
    </citation>
    <scope>NUCLEOTIDE SEQUENCE</scope>
    <source>
        <strain evidence="3">9144</strain>
    </source>
</reference>
<organism evidence="3 4">
    <name type="scientific">Mycena pura</name>
    <dbReference type="NCBI Taxonomy" id="153505"/>
    <lineage>
        <taxon>Eukaryota</taxon>
        <taxon>Fungi</taxon>
        <taxon>Dikarya</taxon>
        <taxon>Basidiomycota</taxon>
        <taxon>Agaricomycotina</taxon>
        <taxon>Agaricomycetes</taxon>
        <taxon>Agaricomycetidae</taxon>
        <taxon>Agaricales</taxon>
        <taxon>Marasmiineae</taxon>
        <taxon>Mycenaceae</taxon>
        <taxon>Mycena</taxon>
    </lineage>
</organism>
<proteinExistence type="predicted"/>
<feature type="transmembrane region" description="Helical" evidence="1">
    <location>
        <begin position="190"/>
        <end position="209"/>
    </location>
</feature>
<dbReference type="Proteomes" id="UP001219525">
    <property type="component" value="Unassembled WGS sequence"/>
</dbReference>
<dbReference type="InterPro" id="IPR045340">
    <property type="entry name" value="DUF6533"/>
</dbReference>
<feature type="transmembrane region" description="Helical" evidence="1">
    <location>
        <begin position="102"/>
        <end position="126"/>
    </location>
</feature>
<evidence type="ECO:0000259" key="2">
    <source>
        <dbReference type="Pfam" id="PF20151"/>
    </source>
</evidence>
<dbReference type="AlphaFoldDB" id="A0AAD6VMI0"/>
<feature type="transmembrane region" description="Helical" evidence="1">
    <location>
        <begin position="78"/>
        <end position="96"/>
    </location>
</feature>
<comment type="caution">
    <text evidence="3">The sequence shown here is derived from an EMBL/GenBank/DDBJ whole genome shotgun (WGS) entry which is preliminary data.</text>
</comment>
<accession>A0AAD6VMI0</accession>
<feature type="transmembrane region" description="Helical" evidence="1">
    <location>
        <begin position="138"/>
        <end position="161"/>
    </location>
</feature>
<protein>
    <recommendedName>
        <fullName evidence="2">DUF6533 domain-containing protein</fullName>
    </recommendedName>
</protein>
<keyword evidence="1" id="KW-0472">Membrane</keyword>
<dbReference type="EMBL" id="JARJCW010000019">
    <property type="protein sequence ID" value="KAJ7214446.1"/>
    <property type="molecule type" value="Genomic_DNA"/>
</dbReference>
<name>A0AAD6VMI0_9AGAR</name>
<dbReference type="Pfam" id="PF20151">
    <property type="entry name" value="DUF6533"/>
    <property type="match status" value="1"/>
</dbReference>